<evidence type="ECO:0000259" key="1">
    <source>
        <dbReference type="Pfam" id="PF13456"/>
    </source>
</evidence>
<dbReference type="SUPFAM" id="SSF53098">
    <property type="entry name" value="Ribonuclease H-like"/>
    <property type="match status" value="1"/>
</dbReference>
<dbReference type="CDD" id="cd06222">
    <property type="entry name" value="RNase_H_like"/>
    <property type="match status" value="1"/>
</dbReference>
<dbReference type="PANTHER" id="PTHR47723">
    <property type="entry name" value="OS05G0353850 PROTEIN"/>
    <property type="match status" value="1"/>
</dbReference>
<organism evidence="3 4">
    <name type="scientific">Hibiscus sabdariffa</name>
    <name type="common">roselle</name>
    <dbReference type="NCBI Taxonomy" id="183260"/>
    <lineage>
        <taxon>Eukaryota</taxon>
        <taxon>Viridiplantae</taxon>
        <taxon>Streptophyta</taxon>
        <taxon>Embryophyta</taxon>
        <taxon>Tracheophyta</taxon>
        <taxon>Spermatophyta</taxon>
        <taxon>Magnoliopsida</taxon>
        <taxon>eudicotyledons</taxon>
        <taxon>Gunneridae</taxon>
        <taxon>Pentapetalae</taxon>
        <taxon>rosids</taxon>
        <taxon>malvids</taxon>
        <taxon>Malvales</taxon>
        <taxon>Malvaceae</taxon>
        <taxon>Malvoideae</taxon>
        <taxon>Hibiscus</taxon>
    </lineage>
</organism>
<feature type="domain" description="RNase H type-1" evidence="1">
    <location>
        <begin position="247"/>
        <end position="365"/>
    </location>
</feature>
<name>A0ABR2CPA7_9ROSI</name>
<dbReference type="Gene3D" id="3.30.420.10">
    <property type="entry name" value="Ribonuclease H-like superfamily/Ribonuclease H"/>
    <property type="match status" value="1"/>
</dbReference>
<evidence type="ECO:0000313" key="3">
    <source>
        <dbReference type="EMBL" id="KAK8521567.1"/>
    </source>
</evidence>
<dbReference type="Pfam" id="PF13456">
    <property type="entry name" value="RVT_3"/>
    <property type="match status" value="1"/>
</dbReference>
<dbReference type="InterPro" id="IPR026960">
    <property type="entry name" value="RVT-Znf"/>
</dbReference>
<gene>
    <name evidence="3" type="ORF">V6N12_031461</name>
</gene>
<dbReference type="EMBL" id="JBBPBM010000047">
    <property type="protein sequence ID" value="KAK8521567.1"/>
    <property type="molecule type" value="Genomic_DNA"/>
</dbReference>
<dbReference type="InterPro" id="IPR036397">
    <property type="entry name" value="RNaseH_sf"/>
</dbReference>
<accession>A0ABR2CPA7</accession>
<dbReference type="InterPro" id="IPR002156">
    <property type="entry name" value="RNaseH_domain"/>
</dbReference>
<evidence type="ECO:0000259" key="2">
    <source>
        <dbReference type="Pfam" id="PF13966"/>
    </source>
</evidence>
<dbReference type="Pfam" id="PF13966">
    <property type="entry name" value="zf-RVT"/>
    <property type="match status" value="1"/>
</dbReference>
<dbReference type="Proteomes" id="UP001472677">
    <property type="component" value="Unassembled WGS sequence"/>
</dbReference>
<sequence>MLPSGHWNFPLLAAIFPTSMVPHFSNIRCPQPGDIADFCCWRWDRQFSVGSAYGMLMANRWNPPHPYWMKVWKLAVPQRLRLFLWLALNQKLMTNAERSRRGISPSPCCHLCGVMIESVIHVLRDCSPARAIWDSILSPAQTSNFFSSGVAKWLLDNISVASFSLSGTLPWNLLFSSCVWQIWKSRNDRVFASLNHDPSITLSRCISWAMSYNNLYHSARASDVSLQSSCQFLQWQSPPVGWVCLHVDGAINTGTGLGLIGGLFRNSVGSWISGYGRSIGFSDALTSELWAIHDGLVLAWNNGFRKLQVRSDCTMAISLITNSDAASSSHALVRAIVGFRRRSWSLDFIWVPHEINRPADSLARQVPSDHFDTLLFDQPPCCIHGLLSRDVHGPPYCKDRIS</sequence>
<dbReference type="InterPro" id="IPR044730">
    <property type="entry name" value="RNase_H-like_dom_plant"/>
</dbReference>
<dbReference type="InterPro" id="IPR053151">
    <property type="entry name" value="RNase_H-like"/>
</dbReference>
<evidence type="ECO:0000313" key="4">
    <source>
        <dbReference type="Proteomes" id="UP001472677"/>
    </source>
</evidence>
<dbReference type="InterPro" id="IPR012337">
    <property type="entry name" value="RNaseH-like_sf"/>
</dbReference>
<dbReference type="PANTHER" id="PTHR47723:SF19">
    <property type="entry name" value="POLYNUCLEOTIDYL TRANSFERASE, RIBONUCLEASE H-LIKE SUPERFAMILY PROTEIN"/>
    <property type="match status" value="1"/>
</dbReference>
<comment type="caution">
    <text evidence="3">The sequence shown here is derived from an EMBL/GenBank/DDBJ whole genome shotgun (WGS) entry which is preliminary data.</text>
</comment>
<reference evidence="3 4" key="1">
    <citation type="journal article" date="2024" name="G3 (Bethesda)">
        <title>Genome assembly of Hibiscus sabdariffa L. provides insights into metabolisms of medicinal natural products.</title>
        <authorList>
            <person name="Kim T."/>
        </authorList>
    </citation>
    <scope>NUCLEOTIDE SEQUENCE [LARGE SCALE GENOMIC DNA]</scope>
    <source>
        <strain evidence="3">TK-2024</strain>
        <tissue evidence="3">Old leaves</tissue>
    </source>
</reference>
<feature type="domain" description="Reverse transcriptase zinc-binding" evidence="2">
    <location>
        <begin position="47"/>
        <end position="133"/>
    </location>
</feature>
<protein>
    <submittedName>
        <fullName evidence="3">Uncharacterized protein</fullName>
    </submittedName>
</protein>
<keyword evidence="4" id="KW-1185">Reference proteome</keyword>
<proteinExistence type="predicted"/>